<organism evidence="1 2">
    <name type="scientific">Eretmocerus hayati</name>
    <dbReference type="NCBI Taxonomy" id="131215"/>
    <lineage>
        <taxon>Eukaryota</taxon>
        <taxon>Metazoa</taxon>
        <taxon>Ecdysozoa</taxon>
        <taxon>Arthropoda</taxon>
        <taxon>Hexapoda</taxon>
        <taxon>Insecta</taxon>
        <taxon>Pterygota</taxon>
        <taxon>Neoptera</taxon>
        <taxon>Endopterygota</taxon>
        <taxon>Hymenoptera</taxon>
        <taxon>Apocrita</taxon>
        <taxon>Proctotrupomorpha</taxon>
        <taxon>Chalcidoidea</taxon>
        <taxon>Aphelinidae</taxon>
        <taxon>Aphelininae</taxon>
        <taxon>Eretmocerus</taxon>
    </lineage>
</organism>
<gene>
    <name evidence="1" type="ORF">QAD02_003354</name>
</gene>
<reference evidence="1" key="1">
    <citation type="submission" date="2023-04" db="EMBL/GenBank/DDBJ databases">
        <title>A chromosome-level genome assembly of the parasitoid wasp Eretmocerus hayati.</title>
        <authorList>
            <person name="Zhong Y."/>
            <person name="Liu S."/>
            <person name="Liu Y."/>
        </authorList>
    </citation>
    <scope>NUCLEOTIDE SEQUENCE</scope>
    <source>
        <strain evidence="1">ZJU_SS_LIU_2023</strain>
    </source>
</reference>
<keyword evidence="2" id="KW-1185">Reference proteome</keyword>
<sequence>MNMKELGMMKVEYGDLIIVEFVGVRPKAYAIISENEKEELEEKMAAKGVSKTVLRKKIRFNDYKRCLFEGINLSCEQKLIRNHLHRVYSTKQTKLALNADDDKRLILDDGVNTKALGYRRSE</sequence>
<evidence type="ECO:0000313" key="1">
    <source>
        <dbReference type="EMBL" id="KAJ8672095.1"/>
    </source>
</evidence>
<comment type="caution">
    <text evidence="1">The sequence shown here is derived from an EMBL/GenBank/DDBJ whole genome shotgun (WGS) entry which is preliminary data.</text>
</comment>
<proteinExistence type="predicted"/>
<dbReference type="Proteomes" id="UP001239111">
    <property type="component" value="Chromosome 3"/>
</dbReference>
<protein>
    <submittedName>
        <fullName evidence="1">Uncharacterized protein</fullName>
    </submittedName>
</protein>
<dbReference type="EMBL" id="CM056743">
    <property type="protein sequence ID" value="KAJ8672095.1"/>
    <property type="molecule type" value="Genomic_DNA"/>
</dbReference>
<name>A0ACC2NLM6_9HYME</name>
<accession>A0ACC2NLM6</accession>
<evidence type="ECO:0000313" key="2">
    <source>
        <dbReference type="Proteomes" id="UP001239111"/>
    </source>
</evidence>